<protein>
    <submittedName>
        <fullName evidence="7">Protein arginine kinase</fullName>
    </submittedName>
</protein>
<dbReference type="SUPFAM" id="SSF55931">
    <property type="entry name" value="Glutamine synthetase/guanido kinase"/>
    <property type="match status" value="1"/>
</dbReference>
<evidence type="ECO:0000313" key="8">
    <source>
        <dbReference type="Proteomes" id="UP000237684"/>
    </source>
</evidence>
<dbReference type="Gene3D" id="3.30.590.10">
    <property type="entry name" value="Glutamine synthetase/guanido kinase, catalytic domain"/>
    <property type="match status" value="1"/>
</dbReference>
<keyword evidence="4 5" id="KW-0067">ATP-binding</keyword>
<comment type="caution">
    <text evidence="7">The sequence shown here is derived from an EMBL/GenBank/DDBJ whole genome shotgun (WGS) entry which is preliminary data.</text>
</comment>
<dbReference type="InterPro" id="IPR000749">
    <property type="entry name" value="ATP-guanido_PTrfase"/>
</dbReference>
<accession>A0A2S8SSY4</accession>
<feature type="domain" description="Phosphagen kinase C-terminal" evidence="6">
    <location>
        <begin position="26"/>
        <end position="261"/>
    </location>
</feature>
<reference evidence="7 8" key="1">
    <citation type="journal article" date="2018" name="Syst. Appl. Microbiol.">
        <title>Abditibacterium utsteinense sp. nov., the first cultivated member of candidate phylum FBP, isolated from ice-free Antarctic soil samples.</title>
        <authorList>
            <person name="Tahon G."/>
            <person name="Tytgat B."/>
            <person name="Lebbe L."/>
            <person name="Carlier A."/>
            <person name="Willems A."/>
        </authorList>
    </citation>
    <scope>NUCLEOTIDE SEQUENCE [LARGE SCALE GENOMIC DNA]</scope>
    <source>
        <strain evidence="7 8">LMG 29911</strain>
    </source>
</reference>
<dbReference type="RefSeq" id="WP_105483748.1">
    <property type="nucleotide sequence ID" value="NZ_NIGF01000008.1"/>
</dbReference>
<dbReference type="InterPro" id="IPR014746">
    <property type="entry name" value="Gln_synth/guanido_kin_cat_dom"/>
</dbReference>
<evidence type="ECO:0000259" key="6">
    <source>
        <dbReference type="PROSITE" id="PS51510"/>
    </source>
</evidence>
<dbReference type="PANTHER" id="PTHR11547">
    <property type="entry name" value="ARGININE OR CREATINE KINASE"/>
    <property type="match status" value="1"/>
</dbReference>
<dbReference type="GO" id="GO:0005615">
    <property type="term" value="C:extracellular space"/>
    <property type="evidence" value="ECO:0007669"/>
    <property type="project" value="TreeGrafter"/>
</dbReference>
<dbReference type="InterPro" id="IPR023660">
    <property type="entry name" value="Arg_Kinase"/>
</dbReference>
<dbReference type="GO" id="GO:0046314">
    <property type="term" value="P:phosphocreatine biosynthetic process"/>
    <property type="evidence" value="ECO:0007669"/>
    <property type="project" value="InterPro"/>
</dbReference>
<evidence type="ECO:0000256" key="1">
    <source>
        <dbReference type="ARBA" id="ARBA00022679"/>
    </source>
</evidence>
<evidence type="ECO:0000256" key="3">
    <source>
        <dbReference type="ARBA" id="ARBA00022777"/>
    </source>
</evidence>
<keyword evidence="2 5" id="KW-0547">Nucleotide-binding</keyword>
<dbReference type="InterPro" id="IPR022414">
    <property type="entry name" value="ATP-guanido_PTrfase_cat"/>
</dbReference>
<dbReference type="Pfam" id="PF00217">
    <property type="entry name" value="ATP-gua_Ptrans"/>
    <property type="match status" value="1"/>
</dbReference>
<gene>
    <name evidence="7" type="ORF">B1R32_108122</name>
</gene>
<feature type="binding site" evidence="5">
    <location>
        <begin position="214"/>
        <end position="219"/>
    </location>
    <ligand>
        <name>ATP</name>
        <dbReference type="ChEBI" id="CHEBI:30616"/>
    </ligand>
</feature>
<feature type="binding site" evidence="5">
    <location>
        <position position="128"/>
    </location>
    <ligand>
        <name>ATP</name>
        <dbReference type="ChEBI" id="CHEBI:30616"/>
    </ligand>
</feature>
<keyword evidence="1 5" id="KW-0808">Transferase</keyword>
<keyword evidence="3 5" id="KW-0418">Kinase</keyword>
<feature type="binding site" evidence="5">
    <location>
        <position position="94"/>
    </location>
    <ligand>
        <name>ATP</name>
        <dbReference type="ChEBI" id="CHEBI:30616"/>
    </ligand>
</feature>
<evidence type="ECO:0000256" key="2">
    <source>
        <dbReference type="ARBA" id="ARBA00022741"/>
    </source>
</evidence>
<feature type="binding site" evidence="5">
    <location>
        <begin position="29"/>
        <end position="33"/>
    </location>
    <ligand>
        <name>ATP</name>
        <dbReference type="ChEBI" id="CHEBI:30616"/>
    </ligand>
</feature>
<feature type="binding site" evidence="5">
    <location>
        <begin position="183"/>
        <end position="187"/>
    </location>
    <ligand>
        <name>ATP</name>
        <dbReference type="ChEBI" id="CHEBI:30616"/>
    </ligand>
</feature>
<comment type="similarity">
    <text evidence="5">Belongs to the ATP:guanido phosphotransferase family.</text>
</comment>
<name>A0A2S8SSY4_9BACT</name>
<dbReference type="EMBL" id="NIGF01000008">
    <property type="protein sequence ID" value="PQV63911.1"/>
    <property type="molecule type" value="Genomic_DNA"/>
</dbReference>
<keyword evidence="8" id="KW-1185">Reference proteome</keyword>
<dbReference type="OrthoDB" id="9791353at2"/>
<dbReference type="GO" id="GO:0004111">
    <property type="term" value="F:creatine kinase activity"/>
    <property type="evidence" value="ECO:0007669"/>
    <property type="project" value="InterPro"/>
</dbReference>
<proteinExistence type="inferred from homology"/>
<dbReference type="PROSITE" id="PS51510">
    <property type="entry name" value="PHOSPHAGEN_KINASE_C"/>
    <property type="match status" value="1"/>
</dbReference>
<dbReference type="FunCoup" id="A0A2S8SSY4">
    <property type="interactions" value="14"/>
</dbReference>
<dbReference type="CDD" id="cd07930">
    <property type="entry name" value="bacterial_phosphagen_kinase"/>
    <property type="match status" value="1"/>
</dbReference>
<dbReference type="Proteomes" id="UP000237684">
    <property type="component" value="Unassembled WGS sequence"/>
</dbReference>
<evidence type="ECO:0000256" key="4">
    <source>
        <dbReference type="ARBA" id="ARBA00022840"/>
    </source>
</evidence>
<dbReference type="PANTHER" id="PTHR11547:SF38">
    <property type="entry name" value="ARGININE KINASE 1-RELATED"/>
    <property type="match status" value="1"/>
</dbReference>
<dbReference type="InParanoid" id="A0A2S8SSY4"/>
<evidence type="ECO:0000313" key="7">
    <source>
        <dbReference type="EMBL" id="PQV63911.1"/>
    </source>
</evidence>
<organism evidence="7 8">
    <name type="scientific">Abditibacterium utsteinense</name>
    <dbReference type="NCBI Taxonomy" id="1960156"/>
    <lineage>
        <taxon>Bacteria</taxon>
        <taxon>Pseudomonadati</taxon>
        <taxon>Abditibacteriota</taxon>
        <taxon>Abditibacteriia</taxon>
        <taxon>Abditibacteriales</taxon>
        <taxon>Abditibacteriaceae</taxon>
        <taxon>Abditibacterium</taxon>
    </lineage>
</organism>
<dbReference type="GO" id="GO:0005524">
    <property type="term" value="F:ATP binding"/>
    <property type="evidence" value="ECO:0007669"/>
    <property type="project" value="UniProtKB-UniRule"/>
</dbReference>
<evidence type="ECO:0000256" key="5">
    <source>
        <dbReference type="PROSITE-ProRule" id="PRU00843"/>
    </source>
</evidence>
<sequence>MSEPLLLNHFDPTARWMRRGGRENDVVLSSRVRLARNLKRYNFPHLSGAADLISIRDRALLALEKSAHGANSDLLIVPFEEFTSWERQSLIDRHLTSPGHIKEELGRAVCATLDGALSVLINEEDHLRVQTLLPGLQFDAAYALADKMDDALENYFDERGGLAFDSQFGFLTACPTNAGTGLRVSAMLHLPALEIVEKLETVRRWTSGRGLTLRGTFGEGSKVWGHLHQLSNQNTLGLDETEILLEMDAATRDISEQERAARESLPAQFPLEARDLIGRAFGTLRYARTLSCREATEALSLLRLGHEIGWMKGISRQKFNELMVWIRPAYLQVAAGKVVAGNERDALRATLLRPIIARVKLESGFEDTPAS</sequence>
<dbReference type="AlphaFoldDB" id="A0A2S8SSY4"/>